<dbReference type="RefSeq" id="WP_109682399.1">
    <property type="nucleotide sequence ID" value="NZ_QGGP01000004.1"/>
</dbReference>
<gene>
    <name evidence="4" type="ORF">LX78_01887</name>
</gene>
<dbReference type="Proteomes" id="UP000245430">
    <property type="component" value="Unassembled WGS sequence"/>
</dbReference>
<sequence>MKNFTYLSLIFLTSLFSTQVYAQDGYSYTLIHDDGYNFTVAAVPNYDSGTFTPITESYGFVIVLPDGITATFNEYLPTGTSGTPTALDGAAVSGLDPSMADKDLYLITTVTNAATFAAHTAGTVIPLVSLTVNGGPTSGEISILSNDSALVLAYSPLESFMQVDVVDDGTVVFGNGILAGTGLTGNTSFMFSTLTVEQVVLEDNTITIYPNPASDYITIISNLSSTYMLIDINGKEIFSGSVINGQSTIDLSKLNSGIYFIHFKNDSNITIKKIIKN</sequence>
<proteinExistence type="predicted"/>
<dbReference type="AlphaFoldDB" id="A0A316E6K5"/>
<dbReference type="NCBIfam" id="TIGR04183">
    <property type="entry name" value="Por_Secre_tail"/>
    <property type="match status" value="1"/>
</dbReference>
<protein>
    <submittedName>
        <fullName evidence="4">Putative secreted protein (Por secretion system target)</fullName>
    </submittedName>
</protein>
<feature type="signal peptide" evidence="2">
    <location>
        <begin position="1"/>
        <end position="22"/>
    </location>
</feature>
<organism evidence="4 5">
    <name type="scientific">Xanthomarina spongicola</name>
    <dbReference type="NCBI Taxonomy" id="570520"/>
    <lineage>
        <taxon>Bacteria</taxon>
        <taxon>Pseudomonadati</taxon>
        <taxon>Bacteroidota</taxon>
        <taxon>Flavobacteriia</taxon>
        <taxon>Flavobacteriales</taxon>
        <taxon>Flavobacteriaceae</taxon>
        <taxon>Xanthomarina</taxon>
    </lineage>
</organism>
<evidence type="ECO:0000256" key="2">
    <source>
        <dbReference type="SAM" id="SignalP"/>
    </source>
</evidence>
<dbReference type="InterPro" id="IPR026444">
    <property type="entry name" value="Secre_tail"/>
</dbReference>
<dbReference type="EMBL" id="QGGP01000004">
    <property type="protein sequence ID" value="PWK18580.1"/>
    <property type="molecule type" value="Genomic_DNA"/>
</dbReference>
<accession>A0A316E6K5</accession>
<evidence type="ECO:0000259" key="3">
    <source>
        <dbReference type="Pfam" id="PF18962"/>
    </source>
</evidence>
<dbReference type="Pfam" id="PF18962">
    <property type="entry name" value="Por_Secre_tail"/>
    <property type="match status" value="1"/>
</dbReference>
<evidence type="ECO:0000313" key="5">
    <source>
        <dbReference type="Proteomes" id="UP000245430"/>
    </source>
</evidence>
<comment type="caution">
    <text evidence="4">The sequence shown here is derived from an EMBL/GenBank/DDBJ whole genome shotgun (WGS) entry which is preliminary data.</text>
</comment>
<keyword evidence="1 2" id="KW-0732">Signal</keyword>
<feature type="domain" description="Secretion system C-terminal sorting" evidence="3">
    <location>
        <begin position="208"/>
        <end position="275"/>
    </location>
</feature>
<feature type="chain" id="PRO_5016362283" evidence="2">
    <location>
        <begin position="23"/>
        <end position="277"/>
    </location>
</feature>
<name>A0A316E6K5_9FLAO</name>
<keyword evidence="5" id="KW-1185">Reference proteome</keyword>
<dbReference type="OrthoDB" id="1467228at2"/>
<reference evidence="4 5" key="1">
    <citation type="submission" date="2018-05" db="EMBL/GenBank/DDBJ databases">
        <title>Genomic Encyclopedia of Archaeal and Bacterial Type Strains, Phase II (KMG-II): from individual species to whole genera.</title>
        <authorList>
            <person name="Goeker M."/>
        </authorList>
    </citation>
    <scope>NUCLEOTIDE SEQUENCE [LARGE SCALE GENOMIC DNA]</scope>
    <source>
        <strain evidence="4 5">DSM 22637</strain>
    </source>
</reference>
<evidence type="ECO:0000256" key="1">
    <source>
        <dbReference type="ARBA" id="ARBA00022729"/>
    </source>
</evidence>
<evidence type="ECO:0000313" key="4">
    <source>
        <dbReference type="EMBL" id="PWK18580.1"/>
    </source>
</evidence>